<dbReference type="EMBL" id="EQ999976">
    <property type="protein sequence ID" value="EEQ88949.2"/>
    <property type="molecule type" value="Genomic_DNA"/>
</dbReference>
<dbReference type="GeneID" id="69026288"/>
<dbReference type="RefSeq" id="XP_045275975.1">
    <property type="nucleotide sequence ID" value="XM_045419742.1"/>
</dbReference>
<name>A0ABP2EXS3_AJEDR</name>
<accession>A0ABP2EXS3</accession>
<evidence type="ECO:0000313" key="2">
    <source>
        <dbReference type="Proteomes" id="UP000002039"/>
    </source>
</evidence>
<sequence length="131" mass="14254">MTVLIRDCIRAFSQREDKETIELLRATVFRTKLFSDSSLNDHMRSYITVLAEKGGGITTVMREAEGRSDADISAGRRNDTSLHSTATITAAARDAEEKEDVAMRAVLPQLIDTASAFNLAFFAATEAAAAP</sequence>
<protein>
    <submittedName>
        <fullName evidence="1">Uncharacterized protein</fullName>
    </submittedName>
</protein>
<evidence type="ECO:0000313" key="1">
    <source>
        <dbReference type="EMBL" id="EEQ88949.2"/>
    </source>
</evidence>
<reference evidence="2" key="1">
    <citation type="journal article" date="2015" name="PLoS Genet.">
        <title>The dynamic genome and transcriptome of the human fungal pathogen Blastomyces and close relative Emmonsia.</title>
        <authorList>
            <person name="Munoz J.F."/>
            <person name="Gauthier G.M."/>
            <person name="Desjardins C.A."/>
            <person name="Gallo J.E."/>
            <person name="Holder J."/>
            <person name="Sullivan T.D."/>
            <person name="Marty A.J."/>
            <person name="Carmen J.C."/>
            <person name="Chen Z."/>
            <person name="Ding L."/>
            <person name="Gujja S."/>
            <person name="Magrini V."/>
            <person name="Misas E."/>
            <person name="Mitreva M."/>
            <person name="Priest M."/>
            <person name="Saif S."/>
            <person name="Whiston E.A."/>
            <person name="Young S."/>
            <person name="Zeng Q."/>
            <person name="Goldman W.E."/>
            <person name="Mardis E.R."/>
            <person name="Taylor J.W."/>
            <person name="McEwen J.G."/>
            <person name="Clay O.K."/>
            <person name="Klein B.S."/>
            <person name="Cuomo C.A."/>
        </authorList>
    </citation>
    <scope>NUCLEOTIDE SEQUENCE [LARGE SCALE GENOMIC DNA]</scope>
    <source>
        <strain evidence="2">ER-3 / ATCC MYA-2586</strain>
    </source>
</reference>
<proteinExistence type="predicted"/>
<dbReference type="Proteomes" id="UP000002039">
    <property type="component" value="Unassembled WGS sequence"/>
</dbReference>
<keyword evidence="2" id="KW-1185">Reference proteome</keyword>
<gene>
    <name evidence="1" type="ORF">BDCG_04069</name>
</gene>
<organism evidence="1 2">
    <name type="scientific">Ajellomyces dermatitidis (strain ER-3 / ATCC MYA-2586)</name>
    <name type="common">Blastomyces dermatitidis</name>
    <dbReference type="NCBI Taxonomy" id="559297"/>
    <lineage>
        <taxon>Eukaryota</taxon>
        <taxon>Fungi</taxon>
        <taxon>Dikarya</taxon>
        <taxon>Ascomycota</taxon>
        <taxon>Pezizomycotina</taxon>
        <taxon>Eurotiomycetes</taxon>
        <taxon>Eurotiomycetidae</taxon>
        <taxon>Onygenales</taxon>
        <taxon>Ajellomycetaceae</taxon>
        <taxon>Blastomyces</taxon>
    </lineage>
</organism>